<dbReference type="OrthoDB" id="9778690at2"/>
<evidence type="ECO:0000313" key="10">
    <source>
        <dbReference type="EMBL" id="OBK18877.1"/>
    </source>
</evidence>
<dbReference type="InterPro" id="IPR014031">
    <property type="entry name" value="Ketoacyl_synth_C"/>
</dbReference>
<keyword evidence="6" id="KW-0443">Lipid metabolism</keyword>
<dbReference type="InterPro" id="IPR014043">
    <property type="entry name" value="Acyl_transferase_dom"/>
</dbReference>
<evidence type="ECO:0000256" key="4">
    <source>
        <dbReference type="ARBA" id="ARBA00022679"/>
    </source>
</evidence>
<feature type="domain" description="Carrier" evidence="8">
    <location>
        <begin position="856"/>
        <end position="931"/>
    </location>
</feature>
<dbReference type="PROSITE" id="PS00012">
    <property type="entry name" value="PHOSPHOPANTETHEINE"/>
    <property type="match status" value="1"/>
</dbReference>
<dbReference type="GO" id="GO:0031177">
    <property type="term" value="F:phosphopantetheine binding"/>
    <property type="evidence" value="ECO:0007669"/>
    <property type="project" value="InterPro"/>
</dbReference>
<evidence type="ECO:0000256" key="3">
    <source>
        <dbReference type="ARBA" id="ARBA00022553"/>
    </source>
</evidence>
<dbReference type="GO" id="GO:0006633">
    <property type="term" value="P:fatty acid biosynthetic process"/>
    <property type="evidence" value="ECO:0007669"/>
    <property type="project" value="TreeGrafter"/>
</dbReference>
<dbReference type="PROSITE" id="PS50075">
    <property type="entry name" value="CARRIER"/>
    <property type="match status" value="1"/>
</dbReference>
<dbReference type="Pfam" id="PF00109">
    <property type="entry name" value="ketoacyl-synt"/>
    <property type="match status" value="1"/>
</dbReference>
<evidence type="ECO:0000256" key="6">
    <source>
        <dbReference type="ARBA" id="ARBA00023098"/>
    </source>
</evidence>
<dbReference type="CDD" id="cd00833">
    <property type="entry name" value="PKS"/>
    <property type="match status" value="1"/>
</dbReference>
<dbReference type="RefSeq" id="WP_065157283.1">
    <property type="nucleotide sequence ID" value="NZ_LZLQ01000023.1"/>
</dbReference>
<sequence>MTHTEDDPSGIAIIGLACRFPGTDGPRDFWQLLRDGREAPKSFGDAVADFDADLFNISPREACAMDPRQRLALELTWELFEDAFIMPRVVSGQQVAVFLGAMNDDYAFLTLSATASSVDHHSFPGTSRALIANRVSYAFGLQGPSLTVDSGQSSSLVAVHLAAETLRTGAAPLAVAGGIHLNLANEIAVLEMEFGAVSRSGQTYAFDERADGYVRGEGAGLILLKPLRTALADGNRIHAVIRGSAAGNAGHSTAALTAPSVSGEAEVIQRALAAAGLDGHDIDYVEAHGTGTAIGDPAEVLALGEVFGERRRGPVRVGSVKTNVGHTGGAAGVAGLIKTVLAIENAEIPASLNYGASPPGADLASRGLQVNTCLAPWPDTPRRAGVSSFGMGGTNAHLILEQAPVLNDAVPEVDSGLPVPWVLSARSVEALQIQARRLLSWVSTDSGLRATDVGWSLATTRTPLEHRAVVIGTDRVELIDRLRALAVGTTGMTSGRTAFVFPGQGSQYLGMGQQLYQRFPAFARTFNEVASALDEHLRLPLRQVIWGRDGALLESTEFAQPALFTVEVALAALLASWGVVADVVLGHSVGEIAAAHVAGVLTLSDAARVVAVRGRLMSALPSGGVMVAVAAGEDEVTPLLVDGVTIAAVNAPDAVVISGLDTAVAAVVDPLVARGRRAHRLAVSHAFHSELMEPMLTEFSRAVAGVSASSPRIQLLSNITGQLAGPGYGSGGYWAEHVRRPVRFVESLRVAESLGADIFMEVGPAAGLTTAFAPLTRDRPEVESLLDAVAELFAAGVAVDWRGAFDGLSTRRVDLPTYGFARQRFWLGAAVQPPAHQGAVPFPERLRQLDAKERHRRLVELICEHAAIVLGHDSGRDVDAQRAFQDLGFESMTGVELRNRLIALTGLSLSRTLIFDYPTAEKLAEHLGRQLSADPCDESHDETDDQIDDETDDETVRRLLRTIPIAELRRAGLLDRLLLLTGHAKTSSSQDLLGEDAIDSLSPEALIALALDTADRKDTEN</sequence>
<dbReference type="Pfam" id="PF00550">
    <property type="entry name" value="PP-binding"/>
    <property type="match status" value="1"/>
</dbReference>
<dbReference type="Gene3D" id="3.40.47.10">
    <property type="match status" value="1"/>
</dbReference>
<evidence type="ECO:0000256" key="7">
    <source>
        <dbReference type="ARBA" id="ARBA00023315"/>
    </source>
</evidence>
<evidence type="ECO:0000259" key="9">
    <source>
        <dbReference type="PROSITE" id="PS52004"/>
    </source>
</evidence>
<organism evidence="10 11">
    <name type="scientific">Mycobacterium asiaticum</name>
    <dbReference type="NCBI Taxonomy" id="1790"/>
    <lineage>
        <taxon>Bacteria</taxon>
        <taxon>Bacillati</taxon>
        <taxon>Actinomycetota</taxon>
        <taxon>Actinomycetes</taxon>
        <taxon>Mycobacteriales</taxon>
        <taxon>Mycobacteriaceae</taxon>
        <taxon>Mycobacterium</taxon>
    </lineage>
</organism>
<evidence type="ECO:0000256" key="5">
    <source>
        <dbReference type="ARBA" id="ARBA00022832"/>
    </source>
</evidence>
<dbReference type="InterPro" id="IPR006162">
    <property type="entry name" value="Ppantetheine_attach_site"/>
</dbReference>
<dbReference type="Pfam" id="PF16197">
    <property type="entry name" value="KAsynt_C_assoc"/>
    <property type="match status" value="1"/>
</dbReference>
<dbReference type="SUPFAM" id="SSF55048">
    <property type="entry name" value="Probable ACP-binding domain of malonyl-CoA ACP transacylase"/>
    <property type="match status" value="1"/>
</dbReference>
<protein>
    <submittedName>
        <fullName evidence="10">Polyketide synthase</fullName>
    </submittedName>
</protein>
<evidence type="ECO:0000259" key="8">
    <source>
        <dbReference type="PROSITE" id="PS50075"/>
    </source>
</evidence>
<dbReference type="InterPro" id="IPR016036">
    <property type="entry name" value="Malonyl_transacylase_ACP-bd"/>
</dbReference>
<dbReference type="Gene3D" id="3.40.366.10">
    <property type="entry name" value="Malonyl-Coenzyme A Acyl Carrier Protein, domain 2"/>
    <property type="match status" value="1"/>
</dbReference>
<dbReference type="Gene3D" id="3.30.70.3290">
    <property type="match status" value="1"/>
</dbReference>
<dbReference type="InterPro" id="IPR009081">
    <property type="entry name" value="PP-bd_ACP"/>
</dbReference>
<dbReference type="Proteomes" id="UP000093629">
    <property type="component" value="Unassembled WGS sequence"/>
</dbReference>
<dbReference type="PANTHER" id="PTHR43775">
    <property type="entry name" value="FATTY ACID SYNTHASE"/>
    <property type="match status" value="1"/>
</dbReference>
<dbReference type="InterPro" id="IPR016035">
    <property type="entry name" value="Acyl_Trfase/lysoPLipase"/>
</dbReference>
<evidence type="ECO:0000313" key="11">
    <source>
        <dbReference type="Proteomes" id="UP000093629"/>
    </source>
</evidence>
<dbReference type="SMART" id="SM00825">
    <property type="entry name" value="PKS_KS"/>
    <property type="match status" value="1"/>
</dbReference>
<gene>
    <name evidence="10" type="ORF">A5636_19800</name>
</gene>
<dbReference type="Gene3D" id="1.10.1200.10">
    <property type="entry name" value="ACP-like"/>
    <property type="match status" value="1"/>
</dbReference>
<dbReference type="SUPFAM" id="SSF53901">
    <property type="entry name" value="Thiolase-like"/>
    <property type="match status" value="1"/>
</dbReference>
<dbReference type="SUPFAM" id="SSF47336">
    <property type="entry name" value="ACP-like"/>
    <property type="match status" value="1"/>
</dbReference>
<feature type="domain" description="Ketosynthase family 3 (KS3)" evidence="9">
    <location>
        <begin position="8"/>
        <end position="402"/>
    </location>
</feature>
<dbReference type="PROSITE" id="PS52004">
    <property type="entry name" value="KS3_2"/>
    <property type="match status" value="1"/>
</dbReference>
<dbReference type="InterPro" id="IPR032821">
    <property type="entry name" value="PKS_assoc"/>
</dbReference>
<dbReference type="Pfam" id="PF02801">
    <property type="entry name" value="Ketoacyl-synt_C"/>
    <property type="match status" value="1"/>
</dbReference>
<dbReference type="SMART" id="SM01294">
    <property type="entry name" value="PKS_PP_betabranch"/>
    <property type="match status" value="1"/>
</dbReference>
<dbReference type="InterPro" id="IPR020841">
    <property type="entry name" value="PKS_Beta-ketoAc_synthase_dom"/>
</dbReference>
<dbReference type="PANTHER" id="PTHR43775:SF51">
    <property type="entry name" value="INACTIVE PHENOLPHTHIOCEROL SYNTHESIS POLYKETIDE SYNTHASE TYPE I PKS1-RELATED"/>
    <property type="match status" value="1"/>
</dbReference>
<dbReference type="AlphaFoldDB" id="A0A1A3NEQ0"/>
<keyword evidence="3" id="KW-0597">Phosphoprotein</keyword>
<reference evidence="10 11" key="1">
    <citation type="submission" date="2016-06" db="EMBL/GenBank/DDBJ databases">
        <authorList>
            <person name="Kjaerup R.B."/>
            <person name="Dalgaard T.S."/>
            <person name="Juul-Madsen H.R."/>
        </authorList>
    </citation>
    <scope>NUCLEOTIDE SEQUENCE [LARGE SCALE GENOMIC DNA]</scope>
    <source>
        <strain evidence="10 11">1245139.5</strain>
    </source>
</reference>
<dbReference type="EMBL" id="LZLQ01000023">
    <property type="protein sequence ID" value="OBK18877.1"/>
    <property type="molecule type" value="Genomic_DNA"/>
</dbReference>
<dbReference type="InterPro" id="IPR050091">
    <property type="entry name" value="PKS_NRPS_Biosynth_Enz"/>
</dbReference>
<dbReference type="InterPro" id="IPR001227">
    <property type="entry name" value="Ac_transferase_dom_sf"/>
</dbReference>
<evidence type="ECO:0000256" key="2">
    <source>
        <dbReference type="ARBA" id="ARBA00022450"/>
    </source>
</evidence>
<dbReference type="SMART" id="SM00827">
    <property type="entry name" value="PKS_AT"/>
    <property type="match status" value="1"/>
</dbReference>
<dbReference type="Pfam" id="PF00698">
    <property type="entry name" value="Acyl_transf_1"/>
    <property type="match status" value="1"/>
</dbReference>
<dbReference type="InterPro" id="IPR016039">
    <property type="entry name" value="Thiolase-like"/>
</dbReference>
<keyword evidence="2" id="KW-0596">Phosphopantetheine</keyword>
<proteinExistence type="predicted"/>
<dbReference type="InterPro" id="IPR014030">
    <property type="entry name" value="Ketoacyl_synth_N"/>
</dbReference>
<evidence type="ECO:0000256" key="1">
    <source>
        <dbReference type="ARBA" id="ARBA00005189"/>
    </source>
</evidence>
<keyword evidence="4" id="KW-0808">Transferase</keyword>
<dbReference type="FunFam" id="1.10.1200.10:FF:000007">
    <property type="entry name" value="Probable polyketide synthase pks17"/>
    <property type="match status" value="1"/>
</dbReference>
<keyword evidence="5" id="KW-0276">Fatty acid metabolism</keyword>
<keyword evidence="11" id="KW-1185">Reference proteome</keyword>
<keyword evidence="7" id="KW-0012">Acyltransferase</keyword>
<dbReference type="FunFam" id="3.40.366.10:FF:000002">
    <property type="entry name" value="Probable polyketide synthase 2"/>
    <property type="match status" value="1"/>
</dbReference>
<accession>A0A1A3NEQ0</accession>
<comment type="caution">
    <text evidence="10">The sequence shown here is derived from an EMBL/GenBank/DDBJ whole genome shotgun (WGS) entry which is preliminary data.</text>
</comment>
<comment type="pathway">
    <text evidence="1">Lipid metabolism.</text>
</comment>
<name>A0A1A3NEQ0_MYCAS</name>
<dbReference type="SUPFAM" id="SSF52151">
    <property type="entry name" value="FabD/lysophospholipase-like"/>
    <property type="match status" value="1"/>
</dbReference>
<dbReference type="InterPro" id="IPR036736">
    <property type="entry name" value="ACP-like_sf"/>
</dbReference>
<dbReference type="GO" id="GO:0004312">
    <property type="term" value="F:fatty acid synthase activity"/>
    <property type="evidence" value="ECO:0007669"/>
    <property type="project" value="TreeGrafter"/>
</dbReference>
<dbReference type="SMART" id="SM00823">
    <property type="entry name" value="PKS_PP"/>
    <property type="match status" value="1"/>
</dbReference>
<dbReference type="InterPro" id="IPR020806">
    <property type="entry name" value="PKS_PP-bd"/>
</dbReference>